<comment type="caution">
    <text evidence="4">The sequence shown here is derived from an EMBL/GenBank/DDBJ whole genome shotgun (WGS) entry which is preliminary data.</text>
</comment>
<feature type="domain" description="NAD-dependent epimerase/dehydratase" evidence="3">
    <location>
        <begin position="5"/>
        <end position="258"/>
    </location>
</feature>
<dbReference type="InterPro" id="IPR050425">
    <property type="entry name" value="NAD(P)_dehydrat-like"/>
</dbReference>
<organism evidence="4 5">
    <name type="scientific">Candida viswanathii</name>
    <dbReference type="NCBI Taxonomy" id="5486"/>
    <lineage>
        <taxon>Eukaryota</taxon>
        <taxon>Fungi</taxon>
        <taxon>Dikarya</taxon>
        <taxon>Ascomycota</taxon>
        <taxon>Saccharomycotina</taxon>
        <taxon>Pichiomycetes</taxon>
        <taxon>Debaryomycetaceae</taxon>
        <taxon>Candida/Lodderomyces clade</taxon>
        <taxon>Candida</taxon>
    </lineage>
</organism>
<reference evidence="4 5" key="1">
    <citation type="submission" date="2018-06" db="EMBL/GenBank/DDBJ databases">
        <title>Whole genome sequencing of Candida tropicalis (genome annotated by CSBL at Korea University).</title>
        <authorList>
            <person name="Ahn J."/>
        </authorList>
    </citation>
    <scope>NUCLEOTIDE SEQUENCE [LARGE SCALE GENOMIC DNA]</scope>
    <source>
        <strain evidence="4 5">ATCC 20962</strain>
    </source>
</reference>
<dbReference type="PANTHER" id="PTHR10366:SF564">
    <property type="entry name" value="STEROL-4-ALPHA-CARBOXYLATE 3-DEHYDROGENASE, DECARBOXYLATING"/>
    <property type="match status" value="1"/>
</dbReference>
<sequence length="337" mass="37368">MTTTVFVTGAGGYIAQHIVKQLLAKGYKVIGSVRSEEKGQTLQEMVNSPNFKYVVIPDIDSPGTVDKTLKENPEVSVVLHTASPVFFTSDDVKKDILDPAVAGTINVLAAIKKYGTNVKKVVYTSSAVAVFPFGTDDKQRKVYTEANFNPITEEQGEASPWGAYFAGKTFAEKAVWKFIRDEKPDFDVSFVLPLYVFGPHAYDVKDKSQLQNYSTEMVNSFLKLKPGDEIPANVSYFVDVRDVAKAHLAAFENDKAVEQRLLLNTGRFTNELILRIINSRFPETNVPRGDIAKSDQQLENDPWISDTSKTDSLLGFKYITLEDSITDSVQQLLSVSG</sequence>
<dbReference type="GO" id="GO:0016616">
    <property type="term" value="F:oxidoreductase activity, acting on the CH-OH group of donors, NAD or NADP as acceptor"/>
    <property type="evidence" value="ECO:0007669"/>
    <property type="project" value="TreeGrafter"/>
</dbReference>
<keyword evidence="1" id="KW-0560">Oxidoreductase</keyword>
<comment type="similarity">
    <text evidence="2">Belongs to the NAD(P)-dependent epimerase/dehydratase family. Dihydroflavonol-4-reductase subfamily.</text>
</comment>
<evidence type="ECO:0000256" key="1">
    <source>
        <dbReference type="ARBA" id="ARBA00023002"/>
    </source>
</evidence>
<evidence type="ECO:0000259" key="3">
    <source>
        <dbReference type="Pfam" id="PF01370"/>
    </source>
</evidence>
<proteinExistence type="inferred from homology"/>
<dbReference type="InterPro" id="IPR036291">
    <property type="entry name" value="NAD(P)-bd_dom_sf"/>
</dbReference>
<dbReference type="InterPro" id="IPR001509">
    <property type="entry name" value="Epimerase_deHydtase"/>
</dbReference>
<dbReference type="AlphaFoldDB" id="A0A367YS69"/>
<protein>
    <submittedName>
        <fullName evidence="4">Putative NADPH-dependent methylglyoxal reductase GRP2</fullName>
    </submittedName>
</protein>
<dbReference type="PANTHER" id="PTHR10366">
    <property type="entry name" value="NAD DEPENDENT EPIMERASE/DEHYDRATASE"/>
    <property type="match status" value="1"/>
</dbReference>
<dbReference type="SUPFAM" id="SSF51735">
    <property type="entry name" value="NAD(P)-binding Rossmann-fold domains"/>
    <property type="match status" value="1"/>
</dbReference>
<evidence type="ECO:0000313" key="4">
    <source>
        <dbReference type="EMBL" id="RCK67831.1"/>
    </source>
</evidence>
<gene>
    <name evidence="4" type="primary">GRP2_4</name>
    <name evidence="4" type="ORF">Cantr_02670</name>
</gene>
<dbReference type="EMBL" id="QLNQ01000001">
    <property type="protein sequence ID" value="RCK67831.1"/>
    <property type="molecule type" value="Genomic_DNA"/>
</dbReference>
<dbReference type="FunFam" id="3.40.50.720:FF:000191">
    <property type="entry name" value="Methylglyoxal reductase (NADPH-dependent)"/>
    <property type="match status" value="1"/>
</dbReference>
<dbReference type="Proteomes" id="UP000253472">
    <property type="component" value="Unassembled WGS sequence"/>
</dbReference>
<name>A0A367YS69_9ASCO</name>
<evidence type="ECO:0000256" key="2">
    <source>
        <dbReference type="ARBA" id="ARBA00023445"/>
    </source>
</evidence>
<dbReference type="Pfam" id="PF01370">
    <property type="entry name" value="Epimerase"/>
    <property type="match status" value="1"/>
</dbReference>
<dbReference type="STRING" id="5486.A0A367YS69"/>
<dbReference type="OrthoDB" id="2735536at2759"/>
<accession>A0A367YS69</accession>
<evidence type="ECO:0000313" key="5">
    <source>
        <dbReference type="Proteomes" id="UP000253472"/>
    </source>
</evidence>
<keyword evidence="5" id="KW-1185">Reference proteome</keyword>
<dbReference type="Gene3D" id="3.40.50.720">
    <property type="entry name" value="NAD(P)-binding Rossmann-like Domain"/>
    <property type="match status" value="1"/>
</dbReference>